<accession>A0ABN2N2T7</accession>
<evidence type="ECO:0000313" key="3">
    <source>
        <dbReference type="Proteomes" id="UP001501094"/>
    </source>
</evidence>
<organism evidence="2 3">
    <name type="scientific">Myceligenerans crystallogenes</name>
    <dbReference type="NCBI Taxonomy" id="316335"/>
    <lineage>
        <taxon>Bacteria</taxon>
        <taxon>Bacillati</taxon>
        <taxon>Actinomycetota</taxon>
        <taxon>Actinomycetes</taxon>
        <taxon>Micrococcales</taxon>
        <taxon>Promicromonosporaceae</taxon>
        <taxon>Myceligenerans</taxon>
    </lineage>
</organism>
<sequence length="311" mass="30945">MSGNMYGADIEALRQLADQIARGGEALEGVVGIVESAMPTPEQWNGFDAEGFREEWSGTHAPAITTTAQALAEVAMKVRENADAQESTSEDTGGLGSGGGSGGGGGGGGGGSWGGTSGEGSGESDWRDSVPDLPDSIRDIIDVEGTTGDAGGLFASLLGLKFPEFAKGMGGVFSVAGLVTGSYQYIDSGLDFLREGGADNLYSAGDGYVAAALAAGTLFGGPAAPAFAIAGGVWAGASLINGLVSDRPLTQNLIDYVSPVGLIYNAFSDTNLSDDIAGIADSAVDKAGEVVGDVVDAGGDLIEGAGDLLGF</sequence>
<dbReference type="EMBL" id="BAAANL010000001">
    <property type="protein sequence ID" value="GAA1850167.1"/>
    <property type="molecule type" value="Genomic_DNA"/>
</dbReference>
<evidence type="ECO:0000313" key="2">
    <source>
        <dbReference type="EMBL" id="GAA1850167.1"/>
    </source>
</evidence>
<protein>
    <recommendedName>
        <fullName evidence="4">WXG100 family type VII secretion target</fullName>
    </recommendedName>
</protein>
<name>A0ABN2N2T7_9MICO</name>
<proteinExistence type="predicted"/>
<feature type="region of interest" description="Disordered" evidence="1">
    <location>
        <begin position="81"/>
        <end position="133"/>
    </location>
</feature>
<evidence type="ECO:0008006" key="4">
    <source>
        <dbReference type="Google" id="ProtNLM"/>
    </source>
</evidence>
<feature type="compositionally biased region" description="Gly residues" evidence="1">
    <location>
        <begin position="93"/>
        <end position="121"/>
    </location>
</feature>
<comment type="caution">
    <text evidence="2">The sequence shown here is derived from an EMBL/GenBank/DDBJ whole genome shotgun (WGS) entry which is preliminary data.</text>
</comment>
<dbReference type="Gene3D" id="1.10.287.1060">
    <property type="entry name" value="ESAT-6-like"/>
    <property type="match status" value="1"/>
</dbReference>
<feature type="compositionally biased region" description="Basic and acidic residues" evidence="1">
    <location>
        <begin position="124"/>
        <end position="133"/>
    </location>
</feature>
<evidence type="ECO:0000256" key="1">
    <source>
        <dbReference type="SAM" id="MobiDB-lite"/>
    </source>
</evidence>
<dbReference type="InterPro" id="IPR036689">
    <property type="entry name" value="ESAT-6-like_sf"/>
</dbReference>
<dbReference type="Proteomes" id="UP001501094">
    <property type="component" value="Unassembled WGS sequence"/>
</dbReference>
<dbReference type="RefSeq" id="WP_344098902.1">
    <property type="nucleotide sequence ID" value="NZ_BAAANL010000001.1"/>
</dbReference>
<dbReference type="SUPFAM" id="SSF140453">
    <property type="entry name" value="EsxAB dimer-like"/>
    <property type="match status" value="1"/>
</dbReference>
<keyword evidence="3" id="KW-1185">Reference proteome</keyword>
<reference evidence="2 3" key="1">
    <citation type="journal article" date="2019" name="Int. J. Syst. Evol. Microbiol.">
        <title>The Global Catalogue of Microorganisms (GCM) 10K type strain sequencing project: providing services to taxonomists for standard genome sequencing and annotation.</title>
        <authorList>
            <consortium name="The Broad Institute Genomics Platform"/>
            <consortium name="The Broad Institute Genome Sequencing Center for Infectious Disease"/>
            <person name="Wu L."/>
            <person name="Ma J."/>
        </authorList>
    </citation>
    <scope>NUCLEOTIDE SEQUENCE [LARGE SCALE GENOMIC DNA]</scope>
    <source>
        <strain evidence="2 3">JCM 14326</strain>
    </source>
</reference>
<gene>
    <name evidence="2" type="ORF">GCM10009751_03040</name>
</gene>